<feature type="region of interest" description="Disordered" evidence="2">
    <location>
        <begin position="346"/>
        <end position="372"/>
    </location>
</feature>
<proteinExistence type="predicted"/>
<name>A0A2H3JCJ3_WOLCO</name>
<feature type="compositionally biased region" description="Basic residues" evidence="2">
    <location>
        <begin position="196"/>
        <end position="211"/>
    </location>
</feature>
<keyword evidence="4" id="KW-1185">Reference proteome</keyword>
<dbReference type="EMBL" id="KB467931">
    <property type="protein sequence ID" value="PCH37523.1"/>
    <property type="molecule type" value="Genomic_DNA"/>
</dbReference>
<evidence type="ECO:0000256" key="2">
    <source>
        <dbReference type="SAM" id="MobiDB-lite"/>
    </source>
</evidence>
<feature type="region of interest" description="Disordered" evidence="2">
    <location>
        <begin position="187"/>
        <end position="291"/>
    </location>
</feature>
<evidence type="ECO:0000313" key="3">
    <source>
        <dbReference type="EMBL" id="PCH37523.1"/>
    </source>
</evidence>
<sequence length="372" mass="41373">MPTHRGITITIVADETELEEHNFTVHGGRVATVYITGEAEQTFLYEYTNDLDNAVMIYPKFDGHEIESVYCAAGKQGYDQGLCISPTDLRPFKFSDRQLQFGNDSSQSLRAGVLEFRVCRVKNERFPSRVPHINDTRGREKVLADVVDISEDHPWESPPIAWDDIDTVENPLVIFIFLYQSRSQPDRILSPTPIAKAKKKRNGPARKKGTGRRQAVASAGGSVPVPQPDSNMTNRTLGTKDVTRGQQAGRPSNAEQPIRRDERDNNDPPAAREDTGAGTSSQSASNAKRARSVLGASDLDCDRTVDELRWELRKAEAAAAVAKADQKIIRLQAEIARRKRLHEIQRIKDEGAGDRRRGEESDADGIIDLTDD</sequence>
<feature type="compositionally biased region" description="Polar residues" evidence="2">
    <location>
        <begin position="244"/>
        <end position="255"/>
    </location>
</feature>
<feature type="compositionally biased region" description="Acidic residues" evidence="2">
    <location>
        <begin position="361"/>
        <end position="372"/>
    </location>
</feature>
<dbReference type="OrthoDB" id="3364132at2759"/>
<evidence type="ECO:0000313" key="4">
    <source>
        <dbReference type="Proteomes" id="UP000218811"/>
    </source>
</evidence>
<keyword evidence="1" id="KW-0175">Coiled coil</keyword>
<feature type="compositionally biased region" description="Polar residues" evidence="2">
    <location>
        <begin position="228"/>
        <end position="237"/>
    </location>
</feature>
<dbReference type="Proteomes" id="UP000218811">
    <property type="component" value="Unassembled WGS sequence"/>
</dbReference>
<feature type="compositionally biased region" description="Basic and acidic residues" evidence="2">
    <location>
        <begin position="346"/>
        <end position="360"/>
    </location>
</feature>
<reference evidence="3 4" key="1">
    <citation type="journal article" date="2012" name="Science">
        <title>The Paleozoic origin of enzymatic lignin decomposition reconstructed from 31 fungal genomes.</title>
        <authorList>
            <person name="Floudas D."/>
            <person name="Binder M."/>
            <person name="Riley R."/>
            <person name="Barry K."/>
            <person name="Blanchette R.A."/>
            <person name="Henrissat B."/>
            <person name="Martinez A.T."/>
            <person name="Otillar R."/>
            <person name="Spatafora J.W."/>
            <person name="Yadav J.S."/>
            <person name="Aerts A."/>
            <person name="Benoit I."/>
            <person name="Boyd A."/>
            <person name="Carlson A."/>
            <person name="Copeland A."/>
            <person name="Coutinho P.M."/>
            <person name="de Vries R.P."/>
            <person name="Ferreira P."/>
            <person name="Findley K."/>
            <person name="Foster B."/>
            <person name="Gaskell J."/>
            <person name="Glotzer D."/>
            <person name="Gorecki P."/>
            <person name="Heitman J."/>
            <person name="Hesse C."/>
            <person name="Hori C."/>
            <person name="Igarashi K."/>
            <person name="Jurgens J.A."/>
            <person name="Kallen N."/>
            <person name="Kersten P."/>
            <person name="Kohler A."/>
            <person name="Kuees U."/>
            <person name="Kumar T.K.A."/>
            <person name="Kuo A."/>
            <person name="LaButti K."/>
            <person name="Larrondo L.F."/>
            <person name="Lindquist E."/>
            <person name="Ling A."/>
            <person name="Lombard V."/>
            <person name="Lucas S."/>
            <person name="Lundell T."/>
            <person name="Martin R."/>
            <person name="McLaughlin D.J."/>
            <person name="Morgenstern I."/>
            <person name="Morin E."/>
            <person name="Murat C."/>
            <person name="Nagy L.G."/>
            <person name="Nolan M."/>
            <person name="Ohm R.A."/>
            <person name="Patyshakuliyeva A."/>
            <person name="Rokas A."/>
            <person name="Ruiz-Duenas F.J."/>
            <person name="Sabat G."/>
            <person name="Salamov A."/>
            <person name="Samejima M."/>
            <person name="Schmutz J."/>
            <person name="Slot J.C."/>
            <person name="St John F."/>
            <person name="Stenlid J."/>
            <person name="Sun H."/>
            <person name="Sun S."/>
            <person name="Syed K."/>
            <person name="Tsang A."/>
            <person name="Wiebenga A."/>
            <person name="Young D."/>
            <person name="Pisabarro A."/>
            <person name="Eastwood D.C."/>
            <person name="Martin F."/>
            <person name="Cullen D."/>
            <person name="Grigoriev I.V."/>
            <person name="Hibbett D.S."/>
        </authorList>
    </citation>
    <scope>NUCLEOTIDE SEQUENCE [LARGE SCALE GENOMIC DNA]</scope>
    <source>
        <strain evidence="3 4">MD-104</strain>
    </source>
</reference>
<protein>
    <submittedName>
        <fullName evidence="3">Uncharacterized protein</fullName>
    </submittedName>
</protein>
<evidence type="ECO:0000256" key="1">
    <source>
        <dbReference type="SAM" id="Coils"/>
    </source>
</evidence>
<gene>
    <name evidence="3" type="ORF">WOLCODRAFT_167561</name>
</gene>
<dbReference type="AlphaFoldDB" id="A0A2H3JCJ3"/>
<feature type="compositionally biased region" description="Basic and acidic residues" evidence="2">
    <location>
        <begin position="257"/>
        <end position="275"/>
    </location>
</feature>
<feature type="coiled-coil region" evidence="1">
    <location>
        <begin position="305"/>
        <end position="334"/>
    </location>
</feature>
<feature type="compositionally biased region" description="Polar residues" evidence="2">
    <location>
        <begin position="277"/>
        <end position="286"/>
    </location>
</feature>
<accession>A0A2H3JCJ3</accession>
<organism evidence="3 4">
    <name type="scientific">Wolfiporia cocos (strain MD-104)</name>
    <name type="common">Brown rot fungus</name>
    <dbReference type="NCBI Taxonomy" id="742152"/>
    <lineage>
        <taxon>Eukaryota</taxon>
        <taxon>Fungi</taxon>
        <taxon>Dikarya</taxon>
        <taxon>Basidiomycota</taxon>
        <taxon>Agaricomycotina</taxon>
        <taxon>Agaricomycetes</taxon>
        <taxon>Polyporales</taxon>
        <taxon>Phaeolaceae</taxon>
        <taxon>Wolfiporia</taxon>
    </lineage>
</organism>